<protein>
    <submittedName>
        <fullName evidence="1">Uncharacterized protein</fullName>
    </submittedName>
</protein>
<proteinExistence type="predicted"/>
<evidence type="ECO:0000313" key="2">
    <source>
        <dbReference type="Proteomes" id="UP001060085"/>
    </source>
</evidence>
<evidence type="ECO:0000313" key="1">
    <source>
        <dbReference type="EMBL" id="KAI5663785.1"/>
    </source>
</evidence>
<gene>
    <name evidence="1" type="ORF">M9H77_23108</name>
</gene>
<name>A0ACC0AU34_CATRO</name>
<comment type="caution">
    <text evidence="1">The sequence shown here is derived from an EMBL/GenBank/DDBJ whole genome shotgun (WGS) entry which is preliminary data.</text>
</comment>
<sequence>MNMDITHPVRVYYFEIQSMPEMRMVFISLVRQRKVGPSTECMNNDDKMCYLWTTRPNIAKEGIHIDDLIESGTIRLLDWNDNMTDIQLGMSCDKWREYTLSFSHALSMCRVNGTRPDTYELNIYWRETYKRTYQSNFYLVGHENFGRGAPFNFTFYPPNMNDQRGRKQGTRFWRKWDIEI</sequence>
<organism evidence="1 2">
    <name type="scientific">Catharanthus roseus</name>
    <name type="common">Madagascar periwinkle</name>
    <name type="synonym">Vinca rosea</name>
    <dbReference type="NCBI Taxonomy" id="4058"/>
    <lineage>
        <taxon>Eukaryota</taxon>
        <taxon>Viridiplantae</taxon>
        <taxon>Streptophyta</taxon>
        <taxon>Embryophyta</taxon>
        <taxon>Tracheophyta</taxon>
        <taxon>Spermatophyta</taxon>
        <taxon>Magnoliopsida</taxon>
        <taxon>eudicotyledons</taxon>
        <taxon>Gunneridae</taxon>
        <taxon>Pentapetalae</taxon>
        <taxon>asterids</taxon>
        <taxon>lamiids</taxon>
        <taxon>Gentianales</taxon>
        <taxon>Apocynaceae</taxon>
        <taxon>Rauvolfioideae</taxon>
        <taxon>Vinceae</taxon>
        <taxon>Catharanthinae</taxon>
        <taxon>Catharanthus</taxon>
    </lineage>
</organism>
<keyword evidence="2" id="KW-1185">Reference proteome</keyword>
<reference evidence="2" key="1">
    <citation type="journal article" date="2023" name="Nat. Plants">
        <title>Single-cell RNA sequencing provides a high-resolution roadmap for understanding the multicellular compartmentation of specialized metabolism.</title>
        <authorList>
            <person name="Sun S."/>
            <person name="Shen X."/>
            <person name="Li Y."/>
            <person name="Li Y."/>
            <person name="Wang S."/>
            <person name="Li R."/>
            <person name="Zhang H."/>
            <person name="Shen G."/>
            <person name="Guo B."/>
            <person name="Wei J."/>
            <person name="Xu J."/>
            <person name="St-Pierre B."/>
            <person name="Chen S."/>
            <person name="Sun C."/>
        </authorList>
    </citation>
    <scope>NUCLEOTIDE SEQUENCE [LARGE SCALE GENOMIC DNA]</scope>
</reference>
<accession>A0ACC0AU34</accession>
<dbReference type="EMBL" id="CM044705">
    <property type="protein sequence ID" value="KAI5663785.1"/>
    <property type="molecule type" value="Genomic_DNA"/>
</dbReference>
<dbReference type="Proteomes" id="UP001060085">
    <property type="component" value="Linkage Group LG05"/>
</dbReference>